<dbReference type="OrthoDB" id="10255285at2759"/>
<reference evidence="4" key="1">
    <citation type="submission" date="2022-08" db="EMBL/GenBank/DDBJ databases">
        <authorList>
            <person name="Kallberg Y."/>
            <person name="Tangrot J."/>
            <person name="Rosling A."/>
        </authorList>
    </citation>
    <scope>NUCLEOTIDE SEQUENCE</scope>
    <source>
        <strain evidence="4">Wild A</strain>
    </source>
</reference>
<sequence length="190" mass="21565">MSRELFGGAISMYIPPSFVDVSNIRDVPDNQEVFADLKADQSIIIEILQFIHQASNEDAARYHFESVANDNDAEDLSTIHQITQLTSQEVPTLPPDTQMYFCTGRQSVAKFNETDPDARNLVNVYLAVFRLPKYDTDIVITYNIPIFIGAKSSSNQTIQPAQEENVQIGISEFKRMLKTFKINDYELFAM</sequence>
<dbReference type="AlphaFoldDB" id="A0A9W4WTC8"/>
<dbReference type="EMBL" id="CAMKVN010001683">
    <property type="protein sequence ID" value="CAI2177472.1"/>
    <property type="molecule type" value="Genomic_DNA"/>
</dbReference>
<dbReference type="GO" id="GO:0006606">
    <property type="term" value="P:protein import into nucleus"/>
    <property type="evidence" value="ECO:0007669"/>
    <property type="project" value="TreeGrafter"/>
</dbReference>
<dbReference type="PANTHER" id="PTHR15837">
    <property type="entry name" value="RAN GUANINE NUCLEOTIDE RELEASE FACTOR"/>
    <property type="match status" value="1"/>
</dbReference>
<protein>
    <submittedName>
        <fullName evidence="4">15618_t:CDS:1</fullName>
    </submittedName>
</protein>
<accession>A0A9W4WTC8</accession>
<dbReference type="GO" id="GO:0005634">
    <property type="term" value="C:nucleus"/>
    <property type="evidence" value="ECO:0007669"/>
    <property type="project" value="TreeGrafter"/>
</dbReference>
<evidence type="ECO:0000256" key="1">
    <source>
        <dbReference type="ARBA" id="ARBA00010307"/>
    </source>
</evidence>
<name>A0A9W4WTC8_9GLOM</name>
<evidence type="ECO:0000313" key="5">
    <source>
        <dbReference type="Proteomes" id="UP001153678"/>
    </source>
</evidence>
<gene>
    <name evidence="4" type="ORF">FWILDA_LOCUS8105</name>
</gene>
<dbReference type="InterPro" id="IPR007681">
    <property type="entry name" value="Mog1"/>
</dbReference>
<dbReference type="Gene3D" id="3.40.1000.10">
    <property type="entry name" value="Mog1/PsbP, alpha/beta/alpha sandwich"/>
    <property type="match status" value="1"/>
</dbReference>
<dbReference type="InterPro" id="IPR016123">
    <property type="entry name" value="Mog1/PsbP_a/b/a-sand"/>
</dbReference>
<dbReference type="Proteomes" id="UP001153678">
    <property type="component" value="Unassembled WGS sequence"/>
</dbReference>
<dbReference type="SUPFAM" id="SSF55724">
    <property type="entry name" value="Mog1p/PsbP-like"/>
    <property type="match status" value="1"/>
</dbReference>
<dbReference type="GO" id="GO:0031267">
    <property type="term" value="F:small GTPase binding"/>
    <property type="evidence" value="ECO:0007669"/>
    <property type="project" value="TreeGrafter"/>
</dbReference>
<keyword evidence="2" id="KW-0813">Transport</keyword>
<dbReference type="Pfam" id="PF04603">
    <property type="entry name" value="Mog1"/>
    <property type="match status" value="1"/>
</dbReference>
<dbReference type="GO" id="GO:0005085">
    <property type="term" value="F:guanyl-nucleotide exchange factor activity"/>
    <property type="evidence" value="ECO:0007669"/>
    <property type="project" value="TreeGrafter"/>
</dbReference>
<proteinExistence type="inferred from homology"/>
<evidence type="ECO:0000256" key="2">
    <source>
        <dbReference type="ARBA" id="ARBA00022448"/>
    </source>
</evidence>
<comment type="similarity">
    <text evidence="1">Belongs to the MOG1 family.</text>
</comment>
<comment type="caution">
    <text evidence="4">The sequence shown here is derived from an EMBL/GenBank/DDBJ whole genome shotgun (WGS) entry which is preliminary data.</text>
</comment>
<keyword evidence="5" id="KW-1185">Reference proteome</keyword>
<keyword evidence="3" id="KW-0653">Protein transport</keyword>
<organism evidence="4 5">
    <name type="scientific">Funneliformis geosporum</name>
    <dbReference type="NCBI Taxonomy" id="1117311"/>
    <lineage>
        <taxon>Eukaryota</taxon>
        <taxon>Fungi</taxon>
        <taxon>Fungi incertae sedis</taxon>
        <taxon>Mucoromycota</taxon>
        <taxon>Glomeromycotina</taxon>
        <taxon>Glomeromycetes</taxon>
        <taxon>Glomerales</taxon>
        <taxon>Glomeraceae</taxon>
        <taxon>Funneliformis</taxon>
    </lineage>
</organism>
<evidence type="ECO:0000256" key="3">
    <source>
        <dbReference type="ARBA" id="ARBA00022927"/>
    </source>
</evidence>
<evidence type="ECO:0000313" key="4">
    <source>
        <dbReference type="EMBL" id="CAI2177472.1"/>
    </source>
</evidence>
<dbReference type="PANTHER" id="PTHR15837:SF0">
    <property type="entry name" value="RAN GUANINE NUCLEOTIDE RELEASE FACTOR"/>
    <property type="match status" value="1"/>
</dbReference>